<keyword evidence="1" id="KW-0175">Coiled coil</keyword>
<organism evidence="2 3">
    <name type="scientific">Candidatus Agrococcus pullicola</name>
    <dbReference type="NCBI Taxonomy" id="2838429"/>
    <lineage>
        <taxon>Bacteria</taxon>
        <taxon>Bacillati</taxon>
        <taxon>Actinomycetota</taxon>
        <taxon>Actinomycetes</taxon>
        <taxon>Micrococcales</taxon>
        <taxon>Microbacteriaceae</taxon>
        <taxon>Agrococcus</taxon>
    </lineage>
</organism>
<sequence>MPENPFGKVDETGTVFVRYEDDWHEVGQYPDGTHEEALALFERKFADLEGQVRLLEQRVRGGANASDIAKSANKLAEQVAEGKAVGDLAALATRLRAITEQSDELAEQQREEQRAALAKAEEERTQIVLTVEAIAARDLSNVKWKDVSAEIEALFAQWKAHQANGPRLPKSTNDALWKRFRAARTTVEAARRQFFAQLDAQHKQAKTEKQLLIDEAKALAPKGADGIPAYRSLLDRWKAAGRAGRKVDDALWAEFKAAGDVLFDAKAEIRAAEDAEFAENLVAKRALLDEAKPILDATDRNAAREALTKIQREWDEVGKVPRDSIREVEDGLRRIEQHVRSLDEQHWNATNPERKARSEGLAGQLEESIEQLEVEITAAKQAKNDKKVSELESELETKRQWLEVARAAG</sequence>
<name>A0A9D1YXM7_9MICO</name>
<feature type="coiled-coil region" evidence="1">
    <location>
        <begin position="325"/>
        <end position="389"/>
    </location>
</feature>
<evidence type="ECO:0000313" key="2">
    <source>
        <dbReference type="EMBL" id="HIY67724.1"/>
    </source>
</evidence>
<comment type="caution">
    <text evidence="2">The sequence shown here is derived from an EMBL/GenBank/DDBJ whole genome shotgun (WGS) entry which is preliminary data.</text>
</comment>
<reference evidence="2" key="2">
    <citation type="submission" date="2021-04" db="EMBL/GenBank/DDBJ databases">
        <authorList>
            <person name="Gilroy R."/>
        </authorList>
    </citation>
    <scope>NUCLEOTIDE SEQUENCE</scope>
    <source>
        <strain evidence="2">ChiGjej1B1-98</strain>
    </source>
</reference>
<protein>
    <submittedName>
        <fullName evidence="2">DUF349 domain-containing protein</fullName>
    </submittedName>
</protein>
<accession>A0A9D1YXM7</accession>
<dbReference type="EMBL" id="DXDC01000477">
    <property type="protein sequence ID" value="HIY67724.1"/>
    <property type="molecule type" value="Genomic_DNA"/>
</dbReference>
<evidence type="ECO:0000256" key="1">
    <source>
        <dbReference type="SAM" id="Coils"/>
    </source>
</evidence>
<dbReference type="Pfam" id="PF03993">
    <property type="entry name" value="DUF349"/>
    <property type="match status" value="3"/>
</dbReference>
<proteinExistence type="predicted"/>
<evidence type="ECO:0000313" key="3">
    <source>
        <dbReference type="Proteomes" id="UP000824005"/>
    </source>
</evidence>
<reference evidence="2" key="1">
    <citation type="journal article" date="2021" name="PeerJ">
        <title>Extensive microbial diversity within the chicken gut microbiome revealed by metagenomics and culture.</title>
        <authorList>
            <person name="Gilroy R."/>
            <person name="Ravi A."/>
            <person name="Getino M."/>
            <person name="Pursley I."/>
            <person name="Horton D.L."/>
            <person name="Alikhan N.F."/>
            <person name="Baker D."/>
            <person name="Gharbi K."/>
            <person name="Hall N."/>
            <person name="Watson M."/>
            <person name="Adriaenssens E.M."/>
            <person name="Foster-Nyarko E."/>
            <person name="Jarju S."/>
            <person name="Secka A."/>
            <person name="Antonio M."/>
            <person name="Oren A."/>
            <person name="Chaudhuri R.R."/>
            <person name="La Ragione R."/>
            <person name="Hildebrand F."/>
            <person name="Pallen M.J."/>
        </authorList>
    </citation>
    <scope>NUCLEOTIDE SEQUENCE</scope>
    <source>
        <strain evidence="2">ChiGjej1B1-98</strain>
    </source>
</reference>
<gene>
    <name evidence="2" type="ORF">H9830_15775</name>
</gene>
<dbReference type="Proteomes" id="UP000824005">
    <property type="component" value="Unassembled WGS sequence"/>
</dbReference>
<feature type="coiled-coil region" evidence="1">
    <location>
        <begin position="88"/>
        <end position="126"/>
    </location>
</feature>
<dbReference type="AlphaFoldDB" id="A0A9D1YXM7"/>
<dbReference type="InterPro" id="IPR007139">
    <property type="entry name" value="DUF349"/>
</dbReference>